<gene>
    <name evidence="1" type="ORF">ENSA7_15490</name>
</gene>
<comment type="caution">
    <text evidence="1">The sequence shown here is derived from an EMBL/GenBank/DDBJ whole genome shotgun (WGS) entry which is preliminary data.</text>
</comment>
<dbReference type="RefSeq" id="WP_106088584.1">
    <property type="nucleotide sequence ID" value="NZ_PVNL01000036.1"/>
</dbReference>
<reference evidence="1 2" key="1">
    <citation type="submission" date="2018-03" db="EMBL/GenBank/DDBJ databases">
        <title>Draft Genome Sequences of the Obligatory Marine Myxobacteria Enhygromyxa salina SWB007.</title>
        <authorList>
            <person name="Poehlein A."/>
            <person name="Moghaddam J.A."/>
            <person name="Harms H."/>
            <person name="Alanjari M."/>
            <person name="Koenig G.M."/>
            <person name="Daniel R."/>
            <person name="Schaeberle T.F."/>
        </authorList>
    </citation>
    <scope>NUCLEOTIDE SEQUENCE [LARGE SCALE GENOMIC DNA]</scope>
    <source>
        <strain evidence="1 2">SWB007</strain>
    </source>
</reference>
<protein>
    <recommendedName>
        <fullName evidence="3">Tetratricopeptide repeat protein</fullName>
    </recommendedName>
</protein>
<dbReference type="SUPFAM" id="SSF48452">
    <property type="entry name" value="TPR-like"/>
    <property type="match status" value="1"/>
</dbReference>
<dbReference type="Proteomes" id="UP000238823">
    <property type="component" value="Unassembled WGS sequence"/>
</dbReference>
<evidence type="ECO:0000313" key="2">
    <source>
        <dbReference type="Proteomes" id="UP000238823"/>
    </source>
</evidence>
<sequence length="759" mass="83516">MNIWAWVRETNARLRRGEPNAQRLAQLIDELPTAAVNEAHERVDSMVPEALALARELDEPWVQLFVRHWNLQSRVLHRRSAGDELREAVSLLDFASGTQTQACPQSVCAVQDLAVCYAIRDGPGYVPERLAVAQETLTRIDPSWGCFDCISAEYVSALLDDDKPEQALAFIDRQAKIAAEHGELEPGFNSRLNRARALTLLDQAAQALEIVDGIRDPAHYGRSRQMAHRQCRVAILLKLGRVDEALALHPPLSAIIDTGGHLRDWVDNVAGLIDVGAVANTAQLGRDLLVIQRQFFASSAYWDTARTALTGARLAAARGARVVTRLLLDEVDAARGQLRRPELLAAGRREVEASLATLERDPISIEPSDDPERELDRLAHADTQDPDPADHLLARAAALREIGRADLARTLLEATSAAHGEVRLELARTLLAAHDHAALDQLFVDEAHDDDLHWLSLRWVLGQSLRERGLLERAIDLDRATLARVPEAYPIRLRLAEAARAHGDWATALDALELAAPSVPPGTVDWDRITAATVLGRWASVRAAMARLGLEIPGGEPDAPITARLGAIRCEFIEPDGERQRCWAVRTSPCGARVIEISLPTDPQHFRDQVVFEPSDLDAHLREQAQDDHCPCFEVVAITEPGDTRAFLLRGHDPGPAAFEQLREQLRDRDYGFERITSAGRTAADPRVDANADPEPPQLPTVAVLIAIPNATDPAELRELLRVTTAGWELPLLAPALDEAAGAMEASERATAMLQRWRP</sequence>
<dbReference type="Gene3D" id="1.25.40.10">
    <property type="entry name" value="Tetratricopeptide repeat domain"/>
    <property type="match status" value="1"/>
</dbReference>
<organism evidence="1 2">
    <name type="scientific">Enhygromyxa salina</name>
    <dbReference type="NCBI Taxonomy" id="215803"/>
    <lineage>
        <taxon>Bacteria</taxon>
        <taxon>Pseudomonadati</taxon>
        <taxon>Myxococcota</taxon>
        <taxon>Polyangia</taxon>
        <taxon>Nannocystales</taxon>
        <taxon>Nannocystaceae</taxon>
        <taxon>Enhygromyxa</taxon>
    </lineage>
</organism>
<evidence type="ECO:0008006" key="3">
    <source>
        <dbReference type="Google" id="ProtNLM"/>
    </source>
</evidence>
<proteinExistence type="predicted"/>
<dbReference type="OrthoDB" id="8764346at2"/>
<accession>A0A2S9YUD8</accession>
<evidence type="ECO:0000313" key="1">
    <source>
        <dbReference type="EMBL" id="PRQ08731.1"/>
    </source>
</evidence>
<dbReference type="AlphaFoldDB" id="A0A2S9YUD8"/>
<dbReference type="InterPro" id="IPR011990">
    <property type="entry name" value="TPR-like_helical_dom_sf"/>
</dbReference>
<name>A0A2S9YUD8_9BACT</name>
<dbReference type="EMBL" id="PVNL01000036">
    <property type="protein sequence ID" value="PRQ08731.1"/>
    <property type="molecule type" value="Genomic_DNA"/>
</dbReference>